<organism evidence="1 2">
    <name type="scientific">Rhodopirellula baltica SH28</name>
    <dbReference type="NCBI Taxonomy" id="993517"/>
    <lineage>
        <taxon>Bacteria</taxon>
        <taxon>Pseudomonadati</taxon>
        <taxon>Planctomycetota</taxon>
        <taxon>Planctomycetia</taxon>
        <taxon>Pirellulales</taxon>
        <taxon>Pirellulaceae</taxon>
        <taxon>Rhodopirellula</taxon>
    </lineage>
</organism>
<reference evidence="1 2" key="1">
    <citation type="journal article" date="2013" name="Mar. Genomics">
        <title>Expression of sulfatases in Rhodopirellula baltica and the diversity of sulfatases in the genus Rhodopirellula.</title>
        <authorList>
            <person name="Wegner C.E."/>
            <person name="Richter-Heitmann T."/>
            <person name="Klindworth A."/>
            <person name="Klockow C."/>
            <person name="Richter M."/>
            <person name="Achstetter T."/>
            <person name="Glockner F.O."/>
            <person name="Harder J."/>
        </authorList>
    </citation>
    <scope>NUCLEOTIDE SEQUENCE [LARGE SCALE GENOMIC DNA]</scope>
    <source>
        <strain evidence="1 2">SH28</strain>
    </source>
</reference>
<accession>K5CJB3</accession>
<name>K5CJB3_RHOBT</name>
<proteinExistence type="predicted"/>
<gene>
    <name evidence="1" type="ORF">RBSH_00503</name>
</gene>
<comment type="caution">
    <text evidence="1">The sequence shown here is derived from an EMBL/GenBank/DDBJ whole genome shotgun (WGS) entry which is preliminary data.</text>
</comment>
<dbReference type="RefSeq" id="WP_007330517.1">
    <property type="nucleotide sequence ID" value="NZ_AMCW01000015.1"/>
</dbReference>
<protein>
    <submittedName>
        <fullName evidence="1">Uncharacterized protein</fullName>
    </submittedName>
</protein>
<evidence type="ECO:0000313" key="2">
    <source>
        <dbReference type="Proteomes" id="UP000007993"/>
    </source>
</evidence>
<sequence length="192" mass="20747">MDLRSADAREEHADFVLETLRELNSDIDKVGDAAGDYPNGVISGDAWLTGAGYASHAHALTLHFAENQWLEHEANASGLWAKATLAVCSHYHHMVGPAMNANADCCRRLGDIDRAVQMWSGVVKDFTFLIDGYDDDPDGPYEDDRVALESLREACVALQSAGNDTVDSLNLGELISKTDAILSRPTPTDDGG</sequence>
<evidence type="ECO:0000313" key="1">
    <source>
        <dbReference type="EMBL" id="EKK04170.1"/>
    </source>
</evidence>
<dbReference type="EMBL" id="AMCW01000015">
    <property type="protein sequence ID" value="EKK04170.1"/>
    <property type="molecule type" value="Genomic_DNA"/>
</dbReference>
<dbReference type="PATRIC" id="fig|993517.3.peg.559"/>
<dbReference type="AlphaFoldDB" id="K5CJB3"/>
<dbReference type="Proteomes" id="UP000007993">
    <property type="component" value="Unassembled WGS sequence"/>
</dbReference>